<dbReference type="EMBL" id="JACHWB010000001">
    <property type="protein sequence ID" value="MBB3018176.1"/>
    <property type="molecule type" value="Genomic_DNA"/>
</dbReference>
<feature type="signal peptide" evidence="2">
    <location>
        <begin position="1"/>
        <end position="21"/>
    </location>
</feature>
<accession>A0A7W4VJ74</accession>
<dbReference type="PIRSF" id="PIRSF016919">
    <property type="entry name" value="HupE_UreJ"/>
    <property type="match status" value="1"/>
</dbReference>
<keyword evidence="1" id="KW-1133">Transmembrane helix</keyword>
<feature type="transmembrane region" description="Helical" evidence="1">
    <location>
        <begin position="45"/>
        <end position="64"/>
    </location>
</feature>
<protein>
    <submittedName>
        <fullName evidence="3">Urease accessory protein</fullName>
    </submittedName>
</protein>
<feature type="transmembrane region" description="Helical" evidence="1">
    <location>
        <begin position="109"/>
        <end position="129"/>
    </location>
</feature>
<dbReference type="RefSeq" id="WP_183448047.1">
    <property type="nucleotide sequence ID" value="NZ_JACHWB010000001.1"/>
</dbReference>
<gene>
    <name evidence="3" type="ORF">FHR70_001216</name>
</gene>
<dbReference type="Pfam" id="PF04955">
    <property type="entry name" value="HupE_UreJ"/>
    <property type="match status" value="1"/>
</dbReference>
<evidence type="ECO:0000256" key="2">
    <source>
        <dbReference type="SAM" id="SignalP"/>
    </source>
</evidence>
<name>A0A7W4VJ74_9HYPH</name>
<dbReference type="AlphaFoldDB" id="A0A7W4VJ74"/>
<keyword evidence="2" id="KW-0732">Signal</keyword>
<comment type="caution">
    <text evidence="3">The sequence shown here is derived from an EMBL/GenBank/DDBJ whole genome shotgun (WGS) entry which is preliminary data.</text>
</comment>
<dbReference type="InterPro" id="IPR007038">
    <property type="entry name" value="HupE_UreJ"/>
</dbReference>
<proteinExistence type="predicted"/>
<evidence type="ECO:0000313" key="3">
    <source>
        <dbReference type="EMBL" id="MBB3018176.1"/>
    </source>
</evidence>
<dbReference type="Proteomes" id="UP000532010">
    <property type="component" value="Unassembled WGS sequence"/>
</dbReference>
<keyword evidence="1" id="KW-0812">Transmembrane</keyword>
<sequence>MKIKHTILAAAMSLAATPALAHNWMPSDSGFSAGFLHPFGGSDHMLTMVGVGLFAASLRGRALIAVPASFVLMMLVGGAFGIAGFHIPAVEAVIVASVIAMGIVVALGWSWPVGAAAMLAGLMALFHGYAHGAEIPAGATVLPYCAGFMLASTALQSLGILMGHIILRQGKTTRPLGAIIMFAGLVLTFG</sequence>
<reference evidence="3 4" key="1">
    <citation type="submission" date="2020-08" db="EMBL/GenBank/DDBJ databases">
        <title>The Agave Microbiome: Exploring the role of microbial communities in plant adaptations to desert environments.</title>
        <authorList>
            <person name="Partida-Martinez L.P."/>
        </authorList>
    </citation>
    <scope>NUCLEOTIDE SEQUENCE [LARGE SCALE GENOMIC DNA]</scope>
    <source>
        <strain evidence="3 4">AT3.9</strain>
    </source>
</reference>
<organism evidence="3 4">
    <name type="scientific">Microvirga lupini</name>
    <dbReference type="NCBI Taxonomy" id="420324"/>
    <lineage>
        <taxon>Bacteria</taxon>
        <taxon>Pseudomonadati</taxon>
        <taxon>Pseudomonadota</taxon>
        <taxon>Alphaproteobacteria</taxon>
        <taxon>Hyphomicrobiales</taxon>
        <taxon>Methylobacteriaceae</taxon>
        <taxon>Microvirga</taxon>
    </lineage>
</organism>
<feature type="transmembrane region" description="Helical" evidence="1">
    <location>
        <begin position="71"/>
        <end position="103"/>
    </location>
</feature>
<feature type="chain" id="PRO_5031021111" evidence="2">
    <location>
        <begin position="22"/>
        <end position="190"/>
    </location>
</feature>
<evidence type="ECO:0000256" key="1">
    <source>
        <dbReference type="SAM" id="Phobius"/>
    </source>
</evidence>
<feature type="transmembrane region" description="Helical" evidence="1">
    <location>
        <begin position="141"/>
        <end position="166"/>
    </location>
</feature>
<keyword evidence="4" id="KW-1185">Reference proteome</keyword>
<keyword evidence="1" id="KW-0472">Membrane</keyword>
<evidence type="ECO:0000313" key="4">
    <source>
        <dbReference type="Proteomes" id="UP000532010"/>
    </source>
</evidence>